<keyword evidence="2" id="KW-0413">Isomerase</keyword>
<evidence type="ECO:0000256" key="2">
    <source>
        <dbReference type="ARBA" id="ARBA00023235"/>
    </source>
</evidence>
<protein>
    <submittedName>
        <fullName evidence="3">AGE family epimerase/isomerase</fullName>
    </submittedName>
</protein>
<comment type="similarity">
    <text evidence="1">Belongs to the N-acylglucosamine 2-epimerase family.</text>
</comment>
<organism evidence="3 4">
    <name type="scientific">Gilvimarinus japonicus</name>
    <dbReference type="NCBI Taxonomy" id="1796469"/>
    <lineage>
        <taxon>Bacteria</taxon>
        <taxon>Pseudomonadati</taxon>
        <taxon>Pseudomonadota</taxon>
        <taxon>Gammaproteobacteria</taxon>
        <taxon>Cellvibrionales</taxon>
        <taxon>Cellvibrionaceae</taxon>
        <taxon>Gilvimarinus</taxon>
    </lineage>
</organism>
<dbReference type="Pfam" id="PF07221">
    <property type="entry name" value="GlcNAc_2-epim"/>
    <property type="match status" value="1"/>
</dbReference>
<dbReference type="PANTHER" id="PTHR15108">
    <property type="entry name" value="N-ACYLGLUCOSAMINE-2-EPIMERASE"/>
    <property type="match status" value="1"/>
</dbReference>
<accession>A0ABV7HWN9</accession>
<gene>
    <name evidence="3" type="ORF">ACFOEB_11525</name>
</gene>
<evidence type="ECO:0000313" key="3">
    <source>
        <dbReference type="EMBL" id="MFC3155832.1"/>
    </source>
</evidence>
<proteinExistence type="inferred from homology"/>
<keyword evidence="4" id="KW-1185">Reference proteome</keyword>
<evidence type="ECO:0000313" key="4">
    <source>
        <dbReference type="Proteomes" id="UP001595548"/>
    </source>
</evidence>
<dbReference type="InterPro" id="IPR008928">
    <property type="entry name" value="6-hairpin_glycosidase_sf"/>
</dbReference>
<dbReference type="InterPro" id="IPR010819">
    <property type="entry name" value="AGE/CE"/>
</dbReference>
<evidence type="ECO:0000256" key="1">
    <source>
        <dbReference type="ARBA" id="ARBA00008558"/>
    </source>
</evidence>
<dbReference type="Gene3D" id="1.50.10.10">
    <property type="match status" value="1"/>
</dbReference>
<dbReference type="RefSeq" id="WP_382416780.1">
    <property type="nucleotide sequence ID" value="NZ_AP031500.1"/>
</dbReference>
<comment type="caution">
    <text evidence="3">The sequence shown here is derived from an EMBL/GenBank/DDBJ whole genome shotgun (WGS) entry which is preliminary data.</text>
</comment>
<dbReference type="SUPFAM" id="SSF48208">
    <property type="entry name" value="Six-hairpin glycosidases"/>
    <property type="match status" value="1"/>
</dbReference>
<dbReference type="Proteomes" id="UP001595548">
    <property type="component" value="Unassembled WGS sequence"/>
</dbReference>
<dbReference type="InterPro" id="IPR012341">
    <property type="entry name" value="6hp_glycosidase-like_sf"/>
</dbReference>
<reference evidence="4" key="1">
    <citation type="journal article" date="2019" name="Int. J. Syst. Evol. Microbiol.">
        <title>The Global Catalogue of Microorganisms (GCM) 10K type strain sequencing project: providing services to taxonomists for standard genome sequencing and annotation.</title>
        <authorList>
            <consortium name="The Broad Institute Genomics Platform"/>
            <consortium name="The Broad Institute Genome Sequencing Center for Infectious Disease"/>
            <person name="Wu L."/>
            <person name="Ma J."/>
        </authorList>
    </citation>
    <scope>NUCLEOTIDE SEQUENCE [LARGE SCALE GENOMIC DNA]</scope>
    <source>
        <strain evidence="4">KCTC 52141</strain>
    </source>
</reference>
<sequence>MSSDIKNQTQRLVQWFERDALPLWSVRGIHPALGASFERLRADGEVDTGANVRVRVQARQAFFFAAAKSLGWCDSGADIACGLLGFVESNAAHPSAGGGFTHLLSPEFEVIDSKQDLYDHAFFLLAYAWLYRVSGERAALDKAEALVLHLDNCFGAEYGGWAEGDYDHTVRRQNPHMHLFEACMALYEASGEAPWLARAGELFSLFESRFFCPKQGVLFEFFNADWTLADGATGQVVEPGHMMEWVWLLDWYARLTGQSVARYTGVLYRRALDIGLKADSGLLYDSVTPEGNVLQHTKRCWGLTELIKASLVMAREGEPDAEARAASAVDTLFRYYLCGTTPGSYVDQRGENDEVVAAEAPASTLYHLIVLAQELMRYCDGVSDRAEKVSA</sequence>
<name>A0ABV7HWN9_9GAMM</name>
<dbReference type="EMBL" id="JBHRTL010000007">
    <property type="protein sequence ID" value="MFC3155832.1"/>
    <property type="molecule type" value="Genomic_DNA"/>
</dbReference>